<keyword evidence="4" id="KW-1133">Transmembrane helix</keyword>
<evidence type="ECO:0000256" key="5">
    <source>
        <dbReference type="ARBA" id="ARBA00023136"/>
    </source>
</evidence>
<dbReference type="PANTHER" id="PTHR37481:SF1">
    <property type="entry name" value="LIPOPOLYSACCHARIDE EXPORT SYSTEM PROTEIN LPTC"/>
    <property type="match status" value="1"/>
</dbReference>
<gene>
    <name evidence="6" type="primary">lptC</name>
    <name evidence="6" type="ORF">GS597_11470</name>
</gene>
<name>A0A8K2A7N6_9CYAN</name>
<accession>A0A8K2A7N6</accession>
<dbReference type="GO" id="GO:0005886">
    <property type="term" value="C:plasma membrane"/>
    <property type="evidence" value="ECO:0007669"/>
    <property type="project" value="InterPro"/>
</dbReference>
<dbReference type="Proteomes" id="UP000607397">
    <property type="component" value="Unassembled WGS sequence"/>
</dbReference>
<evidence type="ECO:0000256" key="4">
    <source>
        <dbReference type="ARBA" id="ARBA00022989"/>
    </source>
</evidence>
<keyword evidence="2" id="KW-0997">Cell inner membrane</keyword>
<dbReference type="InterPro" id="IPR026265">
    <property type="entry name" value="LptC"/>
</dbReference>
<evidence type="ECO:0000256" key="3">
    <source>
        <dbReference type="ARBA" id="ARBA00022692"/>
    </source>
</evidence>
<dbReference type="Gene3D" id="2.60.450.10">
    <property type="entry name" value="Lipopolysaccharide (LPS) transport protein A like domain"/>
    <property type="match status" value="1"/>
</dbReference>
<evidence type="ECO:0000313" key="6">
    <source>
        <dbReference type="EMBL" id="NCJ07114.1"/>
    </source>
</evidence>
<dbReference type="EMBL" id="WVIC01000021">
    <property type="protein sequence ID" value="NCJ07114.1"/>
    <property type="molecule type" value="Genomic_DNA"/>
</dbReference>
<dbReference type="PANTHER" id="PTHR37481">
    <property type="entry name" value="LIPOPOLYSACCHARIDE EXPORT SYSTEM PROTEIN LPTC"/>
    <property type="match status" value="1"/>
</dbReference>
<keyword evidence="5" id="KW-0472">Membrane</keyword>
<dbReference type="GO" id="GO:0017089">
    <property type="term" value="F:glycolipid transfer activity"/>
    <property type="evidence" value="ECO:0007669"/>
    <property type="project" value="TreeGrafter"/>
</dbReference>
<dbReference type="AlphaFoldDB" id="A0A8K2A7N6"/>
<dbReference type="RefSeq" id="WP_161825590.1">
    <property type="nucleotide sequence ID" value="NZ_WVIC01000021.1"/>
</dbReference>
<comment type="caution">
    <text evidence="6">The sequence shown here is derived from an EMBL/GenBank/DDBJ whole genome shotgun (WGS) entry which is preliminary data.</text>
</comment>
<evidence type="ECO:0000256" key="1">
    <source>
        <dbReference type="ARBA" id="ARBA00022475"/>
    </source>
</evidence>
<dbReference type="Pfam" id="PF06835">
    <property type="entry name" value="LptC"/>
    <property type="match status" value="1"/>
</dbReference>
<dbReference type="GO" id="GO:0015221">
    <property type="term" value="F:lipopolysaccharide transmembrane transporter activity"/>
    <property type="evidence" value="ECO:0007669"/>
    <property type="project" value="InterPro"/>
</dbReference>
<organism evidence="6 7">
    <name type="scientific">Petrachloros mirabilis ULC683</name>
    <dbReference type="NCBI Taxonomy" id="2781853"/>
    <lineage>
        <taxon>Bacteria</taxon>
        <taxon>Bacillati</taxon>
        <taxon>Cyanobacteriota</taxon>
        <taxon>Cyanophyceae</taxon>
        <taxon>Synechococcales</taxon>
        <taxon>Petrachlorosaceae</taxon>
        <taxon>Petrachloros</taxon>
        <taxon>Petrachloros mirabilis</taxon>
    </lineage>
</organism>
<evidence type="ECO:0000256" key="2">
    <source>
        <dbReference type="ARBA" id="ARBA00022519"/>
    </source>
</evidence>
<dbReference type="NCBIfam" id="TIGR04409">
    <property type="entry name" value="LptC_YrbK"/>
    <property type="match status" value="1"/>
</dbReference>
<dbReference type="InterPro" id="IPR052363">
    <property type="entry name" value="LPS_export_LptC"/>
</dbReference>
<protein>
    <submittedName>
        <fullName evidence="6">LPS export ABC transporter periplasmic protein LptC</fullName>
    </submittedName>
</protein>
<dbReference type="GO" id="GO:0030288">
    <property type="term" value="C:outer membrane-bounded periplasmic space"/>
    <property type="evidence" value="ECO:0007669"/>
    <property type="project" value="TreeGrafter"/>
</dbReference>
<keyword evidence="7" id="KW-1185">Reference proteome</keyword>
<reference evidence="6" key="1">
    <citation type="submission" date="2019-12" db="EMBL/GenBank/DDBJ databases">
        <title>High-Quality draft genome sequences of three cyanobacteria isolated from the limestone walls of the Old Cathedral of Coimbra.</title>
        <authorList>
            <person name="Tiago I."/>
            <person name="Soares F."/>
            <person name="Portugal A."/>
        </authorList>
    </citation>
    <scope>NUCLEOTIDE SEQUENCE [LARGE SCALE GENOMIC DNA]</scope>
    <source>
        <strain evidence="6">C</strain>
    </source>
</reference>
<evidence type="ECO:0000313" key="7">
    <source>
        <dbReference type="Proteomes" id="UP000607397"/>
    </source>
</evidence>
<dbReference type="InterPro" id="IPR010664">
    <property type="entry name" value="LipoPS_assembly_LptC-rel"/>
</dbReference>
<sequence length="343" mass="38314">MLTDVTLQQTDEQGRLYWQLHAQELRHSKAGHQAEATQITGTLYEKGKSVFQIAADQGKVQQAAQSITLWGNLTVTADEMVMQGQELEWQPQKGQMVMRGGFTLRHPQVQLWAETLQVSRPHDQIQAQGNVILEDAQAQVRLKTEQITWSWQHQQIQAGHSQPGQTQPQVEIEQLQGKVTIAHALAGSVELALPSSRLTLQDPAQISWKQPPLQIASRQLIWQIQPFLVSSHERVSVKDPDRHLTLVAGGGHLDHRRQVVSLFKGVEVWGWQSGQEPLLTHPPHLTSNHLTWHLDPDVVTASGNVSYRQDSPALMLRGVKAIGSLQKQTIHMIGGETVIEIAP</sequence>
<keyword evidence="3" id="KW-0812">Transmembrane</keyword>
<keyword evidence="1" id="KW-1003">Cell membrane</keyword>
<proteinExistence type="predicted"/>